<dbReference type="Gene3D" id="3.20.20.70">
    <property type="entry name" value="Aldolase class I"/>
    <property type="match status" value="1"/>
</dbReference>
<reference evidence="1 2" key="1">
    <citation type="submission" date="2018-07" db="EMBL/GenBank/DDBJ databases">
        <title>Mechanisms of high-level aminoglycoside resistance among Gram-negative pathogens in Brazil.</title>
        <authorList>
            <person name="Ballaben A.S."/>
            <person name="Darini A.L.C."/>
            <person name="Doi Y."/>
        </authorList>
    </citation>
    <scope>NUCLEOTIDE SEQUENCE [LARGE SCALE GENOMIC DNA]</scope>
    <source>
        <strain evidence="1 2">B2-305</strain>
    </source>
</reference>
<dbReference type="SUPFAM" id="SSF51569">
    <property type="entry name" value="Aldolase"/>
    <property type="match status" value="1"/>
</dbReference>
<evidence type="ECO:0000313" key="2">
    <source>
        <dbReference type="Proteomes" id="UP000253594"/>
    </source>
</evidence>
<dbReference type="Proteomes" id="UP000253594">
    <property type="component" value="Unassembled WGS sequence"/>
</dbReference>
<name>A0A367M5B0_PSEAI</name>
<dbReference type="AlphaFoldDB" id="A0A367M5B0"/>
<accession>A0A367M5B0</accession>
<feature type="non-terminal residue" evidence="1">
    <location>
        <position position="36"/>
    </location>
</feature>
<dbReference type="InterPro" id="IPR013785">
    <property type="entry name" value="Aldolase_TIM"/>
</dbReference>
<dbReference type="EMBL" id="QORE01000909">
    <property type="protein sequence ID" value="RCI72559.1"/>
    <property type="molecule type" value="Genomic_DNA"/>
</dbReference>
<comment type="caution">
    <text evidence="1">The sequence shown here is derived from an EMBL/GenBank/DDBJ whole genome shotgun (WGS) entry which is preliminary data.</text>
</comment>
<sequence length="36" mass="3742">MSASIHGIIGYTITPFAADGGLDLPALGRSIERLID</sequence>
<proteinExistence type="predicted"/>
<gene>
    <name evidence="1" type="ORF">DT376_23125</name>
</gene>
<organism evidence="1 2">
    <name type="scientific">Pseudomonas aeruginosa</name>
    <dbReference type="NCBI Taxonomy" id="287"/>
    <lineage>
        <taxon>Bacteria</taxon>
        <taxon>Pseudomonadati</taxon>
        <taxon>Pseudomonadota</taxon>
        <taxon>Gammaproteobacteria</taxon>
        <taxon>Pseudomonadales</taxon>
        <taxon>Pseudomonadaceae</taxon>
        <taxon>Pseudomonas</taxon>
    </lineage>
</organism>
<protein>
    <submittedName>
        <fullName evidence="1">Dihydrodipicolinate synthase family protein</fullName>
    </submittedName>
</protein>
<evidence type="ECO:0000313" key="1">
    <source>
        <dbReference type="EMBL" id="RCI72559.1"/>
    </source>
</evidence>